<evidence type="ECO:0000313" key="3">
    <source>
        <dbReference type="EMBL" id="KAF4031831.1"/>
    </source>
</evidence>
<comment type="caution">
    <text evidence="3">The sequence shown here is derived from an EMBL/GenBank/DDBJ whole genome shotgun (WGS) entry which is preliminary data.</text>
</comment>
<dbReference type="EMBL" id="JAACNO010002350">
    <property type="protein sequence ID" value="KAF4133976.1"/>
    <property type="molecule type" value="Genomic_DNA"/>
</dbReference>
<dbReference type="AlphaFoldDB" id="A0A833S3L9"/>
<feature type="compositionally biased region" description="Polar residues" evidence="1">
    <location>
        <begin position="24"/>
        <end position="40"/>
    </location>
</feature>
<keyword evidence="5" id="KW-1185">Reference proteome</keyword>
<evidence type="ECO:0000256" key="2">
    <source>
        <dbReference type="SAM" id="SignalP"/>
    </source>
</evidence>
<dbReference type="EMBL" id="WSZM01000536">
    <property type="protein sequence ID" value="KAF4031831.1"/>
    <property type="molecule type" value="Genomic_DNA"/>
</dbReference>
<evidence type="ECO:0000256" key="1">
    <source>
        <dbReference type="SAM" id="MobiDB-lite"/>
    </source>
</evidence>
<protein>
    <recommendedName>
        <fullName evidence="6">Secreted RxLR effector peptide protein</fullName>
    </recommendedName>
</protein>
<keyword evidence="2" id="KW-0732">Signal</keyword>
<evidence type="ECO:0008006" key="6">
    <source>
        <dbReference type="Google" id="ProtNLM"/>
    </source>
</evidence>
<evidence type="ECO:0000313" key="4">
    <source>
        <dbReference type="EMBL" id="KAF4133976.1"/>
    </source>
</evidence>
<reference evidence="3" key="1">
    <citation type="submission" date="2020-04" db="EMBL/GenBank/DDBJ databases">
        <title>Hybrid Assembly of Korean Phytophthora infestans isolates.</title>
        <authorList>
            <person name="Prokchorchik M."/>
            <person name="Lee Y."/>
            <person name="Seo J."/>
            <person name="Cho J.-H."/>
            <person name="Park Y.-E."/>
            <person name="Jang D.-C."/>
            <person name="Im J.-S."/>
            <person name="Choi J.-G."/>
            <person name="Park H.-J."/>
            <person name="Lee G.-B."/>
            <person name="Lee Y.-G."/>
            <person name="Hong S.-Y."/>
            <person name="Cho K."/>
            <person name="Sohn K.H."/>
        </authorList>
    </citation>
    <scope>NUCLEOTIDE SEQUENCE</scope>
    <source>
        <strain evidence="3">KR_1_A1</strain>
        <strain evidence="4">KR_2_A2</strain>
    </source>
</reference>
<dbReference type="Proteomes" id="UP000704712">
    <property type="component" value="Unassembled WGS sequence"/>
</dbReference>
<organism evidence="3 5">
    <name type="scientific">Phytophthora infestans</name>
    <name type="common">Potato late blight agent</name>
    <name type="synonym">Botrytis infestans</name>
    <dbReference type="NCBI Taxonomy" id="4787"/>
    <lineage>
        <taxon>Eukaryota</taxon>
        <taxon>Sar</taxon>
        <taxon>Stramenopiles</taxon>
        <taxon>Oomycota</taxon>
        <taxon>Peronosporomycetes</taxon>
        <taxon>Peronosporales</taxon>
        <taxon>Peronosporaceae</taxon>
        <taxon>Phytophthora</taxon>
    </lineage>
</organism>
<evidence type="ECO:0000313" key="5">
    <source>
        <dbReference type="Proteomes" id="UP000602510"/>
    </source>
</evidence>
<feature type="region of interest" description="Disordered" evidence="1">
    <location>
        <begin position="22"/>
        <end position="121"/>
    </location>
</feature>
<proteinExistence type="predicted"/>
<dbReference type="Proteomes" id="UP000602510">
    <property type="component" value="Unassembled WGS sequence"/>
</dbReference>
<sequence length="121" mass="12928">MLSRLLLTTAALAMLATAEPLQNYPYTPTDSSDSIYTTVSDDGPMASTGQRRLEPLPTGSAEERSELIYITLTHDSPMAGMGPRRLEPLPTASVGDSSQDIYTPLSDDGPMAGTGPRTLRQ</sequence>
<gene>
    <name evidence="3" type="ORF">GN244_ATG16346</name>
    <name evidence="4" type="ORF">GN958_ATG16821</name>
</gene>
<accession>A0A833S3L9</accession>
<name>A0A833S3L9_PHYIN</name>
<feature type="signal peptide" evidence="2">
    <location>
        <begin position="1"/>
        <end position="18"/>
    </location>
</feature>
<feature type="chain" id="PRO_5036417710" description="Secreted RxLR effector peptide protein" evidence="2">
    <location>
        <begin position="19"/>
        <end position="121"/>
    </location>
</feature>